<comment type="caution">
    <text evidence="2">The sequence shown here is derived from an EMBL/GenBank/DDBJ whole genome shotgun (WGS) entry which is preliminary data.</text>
</comment>
<dbReference type="Proteomes" id="UP001470230">
    <property type="component" value="Unassembled WGS sequence"/>
</dbReference>
<accession>A0ABR2JKD7</accession>
<protein>
    <submittedName>
        <fullName evidence="2">Uncharacterized protein</fullName>
    </submittedName>
</protein>
<keyword evidence="3" id="KW-1185">Reference proteome</keyword>
<feature type="compositionally biased region" description="Acidic residues" evidence="1">
    <location>
        <begin position="80"/>
        <end position="105"/>
    </location>
</feature>
<reference evidence="2 3" key="1">
    <citation type="submission" date="2024-04" db="EMBL/GenBank/DDBJ databases">
        <title>Tritrichomonas musculus Genome.</title>
        <authorList>
            <person name="Alves-Ferreira E."/>
            <person name="Grigg M."/>
            <person name="Lorenzi H."/>
            <person name="Galac M."/>
        </authorList>
    </citation>
    <scope>NUCLEOTIDE SEQUENCE [LARGE SCALE GENOMIC DNA]</scope>
    <source>
        <strain evidence="2 3">EAF2021</strain>
    </source>
</reference>
<evidence type="ECO:0000313" key="2">
    <source>
        <dbReference type="EMBL" id="KAK8877901.1"/>
    </source>
</evidence>
<sequence>MQTLDEIMNLFDSQKGQIEGQIPIIDASKKQLLESDIIDAFEDSIVQYFNDIEIDQDFLEDLEFQQRLEQLQSSQKDQTQDDEQNQSDESESETEENFESNEIEEQPLTQEQKKQRRNRNIHKCIEKCRKSKTRRRRKKITKSTTLDEILTILLTNNKKTTEQLIEECMNHEDAPGLFKELPIQKRVRATLISMSYLNIVEFNEDKNEWSLKKKDKSINSQMKIHYIDGKSLTINDIFDTLFRFPPL</sequence>
<name>A0ABR2JKD7_9EUKA</name>
<dbReference type="EMBL" id="JAPFFF010000011">
    <property type="protein sequence ID" value="KAK8877901.1"/>
    <property type="molecule type" value="Genomic_DNA"/>
</dbReference>
<evidence type="ECO:0000313" key="3">
    <source>
        <dbReference type="Proteomes" id="UP001470230"/>
    </source>
</evidence>
<organism evidence="2 3">
    <name type="scientific">Tritrichomonas musculus</name>
    <dbReference type="NCBI Taxonomy" id="1915356"/>
    <lineage>
        <taxon>Eukaryota</taxon>
        <taxon>Metamonada</taxon>
        <taxon>Parabasalia</taxon>
        <taxon>Tritrichomonadida</taxon>
        <taxon>Tritrichomonadidae</taxon>
        <taxon>Tritrichomonas</taxon>
    </lineage>
</organism>
<gene>
    <name evidence="2" type="ORF">M9Y10_004664</name>
</gene>
<feature type="region of interest" description="Disordered" evidence="1">
    <location>
        <begin position="70"/>
        <end position="120"/>
    </location>
</feature>
<evidence type="ECO:0000256" key="1">
    <source>
        <dbReference type="SAM" id="MobiDB-lite"/>
    </source>
</evidence>
<proteinExistence type="predicted"/>